<dbReference type="Gene3D" id="1.10.10.10">
    <property type="entry name" value="Winged helix-like DNA-binding domain superfamily/Winged helix DNA-binding domain"/>
    <property type="match status" value="1"/>
</dbReference>
<dbReference type="EMBL" id="CP065047">
    <property type="protein sequence ID" value="QPI38314.1"/>
    <property type="molecule type" value="Genomic_DNA"/>
</dbReference>
<sequence length="285" mass="31394">MTLLGRPATGLRCCDASDLPDPQIHRNSIRLRHSHHSSCTGTQHREVLQALYATGIFSKTEPDVVSAFARQLAPVHLPPGNIGTTNGDFGDRLYVIISGKVKVSYRRPDGHEMLITVVGPAELLGVTAMFDPAACDASVTALTAVLAVPIERAQLLRWMAQHSEIGEQLLRLLARWARFMTTFVGDFASADAPKRIANRLLFLEWRFGRQDGDTVRVVHNLTSEDFSRLVGVPAKTVSATLSQFERNGWIILEDNAFRITDSQALRSIPSLHAEGDSHFGHQHSA</sequence>
<keyword evidence="3" id="KW-0804">Transcription</keyword>
<dbReference type="Pfam" id="PF13545">
    <property type="entry name" value="HTH_Crp_2"/>
    <property type="match status" value="1"/>
</dbReference>
<dbReference type="Proteomes" id="UP000663583">
    <property type="component" value="Chromosome"/>
</dbReference>
<dbReference type="RefSeq" id="WP_085073871.1">
    <property type="nucleotide sequence ID" value="NZ_BLKU01000001.1"/>
</dbReference>
<dbReference type="SUPFAM" id="SSF46785">
    <property type="entry name" value="Winged helix' DNA-binding domain"/>
    <property type="match status" value="1"/>
</dbReference>
<evidence type="ECO:0000256" key="3">
    <source>
        <dbReference type="ARBA" id="ARBA00023163"/>
    </source>
</evidence>
<dbReference type="InterPro" id="IPR014710">
    <property type="entry name" value="RmlC-like_jellyroll"/>
</dbReference>
<dbReference type="InterPro" id="IPR050397">
    <property type="entry name" value="Env_Response_Regulators"/>
</dbReference>
<dbReference type="CDD" id="cd00038">
    <property type="entry name" value="CAP_ED"/>
    <property type="match status" value="1"/>
</dbReference>
<dbReference type="InterPro" id="IPR018490">
    <property type="entry name" value="cNMP-bd_dom_sf"/>
</dbReference>
<dbReference type="PROSITE" id="PS50042">
    <property type="entry name" value="CNMP_BINDING_3"/>
    <property type="match status" value="1"/>
</dbReference>
<dbReference type="SUPFAM" id="SSF51206">
    <property type="entry name" value="cAMP-binding domain-like"/>
    <property type="match status" value="1"/>
</dbReference>
<proteinExistence type="predicted"/>
<feature type="domain" description="HTH crp-type" evidence="5">
    <location>
        <begin position="190"/>
        <end position="263"/>
    </location>
</feature>
<keyword evidence="1" id="KW-0805">Transcription regulation</keyword>
<evidence type="ECO:0000313" key="6">
    <source>
        <dbReference type="EMBL" id="QPI38314.1"/>
    </source>
</evidence>
<dbReference type="InterPro" id="IPR036390">
    <property type="entry name" value="WH_DNA-bd_sf"/>
</dbReference>
<dbReference type="PROSITE" id="PS51063">
    <property type="entry name" value="HTH_CRP_2"/>
    <property type="match status" value="1"/>
</dbReference>
<dbReference type="GO" id="GO:0003677">
    <property type="term" value="F:DNA binding"/>
    <property type="evidence" value="ECO:0007669"/>
    <property type="project" value="UniProtKB-KW"/>
</dbReference>
<protein>
    <submittedName>
        <fullName evidence="6">Crp/Fnr family transcriptional regulator</fullName>
    </submittedName>
</protein>
<dbReference type="PANTHER" id="PTHR24567:SF74">
    <property type="entry name" value="HTH-TYPE TRANSCRIPTIONAL REGULATOR ARCR"/>
    <property type="match status" value="1"/>
</dbReference>
<dbReference type="Gene3D" id="2.60.120.10">
    <property type="entry name" value="Jelly Rolls"/>
    <property type="match status" value="1"/>
</dbReference>
<dbReference type="InterPro" id="IPR000595">
    <property type="entry name" value="cNMP-bd_dom"/>
</dbReference>
<accession>A0AAX1JA13</accession>
<organism evidence="6 7">
    <name type="scientific">Mycobacterium kubicae</name>
    <dbReference type="NCBI Taxonomy" id="120959"/>
    <lineage>
        <taxon>Bacteria</taxon>
        <taxon>Bacillati</taxon>
        <taxon>Actinomycetota</taxon>
        <taxon>Actinomycetes</taxon>
        <taxon>Mycobacteriales</taxon>
        <taxon>Mycobacteriaceae</taxon>
        <taxon>Mycobacterium</taxon>
        <taxon>Mycobacterium simiae complex</taxon>
    </lineage>
</organism>
<dbReference type="PANTHER" id="PTHR24567">
    <property type="entry name" value="CRP FAMILY TRANSCRIPTIONAL REGULATORY PROTEIN"/>
    <property type="match status" value="1"/>
</dbReference>
<dbReference type="GO" id="GO:0003700">
    <property type="term" value="F:DNA-binding transcription factor activity"/>
    <property type="evidence" value="ECO:0007669"/>
    <property type="project" value="TreeGrafter"/>
</dbReference>
<evidence type="ECO:0000259" key="4">
    <source>
        <dbReference type="PROSITE" id="PS50042"/>
    </source>
</evidence>
<reference evidence="6" key="1">
    <citation type="submission" date="2020-11" db="EMBL/GenBank/DDBJ databases">
        <title>Intraspecies plasmid and genomic variation of Mycobacterium kubicae revealed by the complete genome sequences of two clinical isolates.</title>
        <authorList>
            <person name="Hendrix J.R."/>
            <person name="Epperson L.E."/>
            <person name="Honda J.R."/>
            <person name="Strong M."/>
        </authorList>
    </citation>
    <scope>NUCLEOTIDE SEQUENCE</scope>
    <source>
        <strain evidence="6">JCM 13573</strain>
    </source>
</reference>
<name>A0AAX1JA13_9MYCO</name>
<gene>
    <name evidence="6" type="ORF">I2456_01755</name>
</gene>
<dbReference type="InterPro" id="IPR012318">
    <property type="entry name" value="HTH_CRP"/>
</dbReference>
<evidence type="ECO:0000313" key="7">
    <source>
        <dbReference type="Proteomes" id="UP000663583"/>
    </source>
</evidence>
<dbReference type="SMART" id="SM00100">
    <property type="entry name" value="cNMP"/>
    <property type="match status" value="1"/>
</dbReference>
<evidence type="ECO:0000256" key="1">
    <source>
        <dbReference type="ARBA" id="ARBA00023015"/>
    </source>
</evidence>
<evidence type="ECO:0000259" key="5">
    <source>
        <dbReference type="PROSITE" id="PS51063"/>
    </source>
</evidence>
<dbReference type="KEGG" id="mku:I2456_01755"/>
<feature type="domain" description="Cyclic nucleotide-binding" evidence="4">
    <location>
        <begin position="56"/>
        <end position="176"/>
    </location>
</feature>
<dbReference type="Pfam" id="PF00027">
    <property type="entry name" value="cNMP_binding"/>
    <property type="match status" value="1"/>
</dbReference>
<dbReference type="AlphaFoldDB" id="A0AAX1JA13"/>
<dbReference type="InterPro" id="IPR036388">
    <property type="entry name" value="WH-like_DNA-bd_sf"/>
</dbReference>
<dbReference type="GO" id="GO:0005829">
    <property type="term" value="C:cytosol"/>
    <property type="evidence" value="ECO:0007669"/>
    <property type="project" value="TreeGrafter"/>
</dbReference>
<keyword evidence="2" id="KW-0238">DNA-binding</keyword>
<evidence type="ECO:0000256" key="2">
    <source>
        <dbReference type="ARBA" id="ARBA00023125"/>
    </source>
</evidence>